<gene>
    <name evidence="3" type="ordered locus">Sdel_1278</name>
</gene>
<dbReference type="PANTHER" id="PTHR36566:SF1">
    <property type="entry name" value="PYRIDINIUM-3,5-BISTHIOCARBOXYLIC ACID MONONUCLEOTIDE NICKEL INSERTION PROTEIN"/>
    <property type="match status" value="1"/>
</dbReference>
<dbReference type="EMBL" id="CP001816">
    <property type="protein sequence ID" value="ACZ12299.1"/>
    <property type="molecule type" value="Genomic_DNA"/>
</dbReference>
<proteinExistence type="inferred from homology"/>
<dbReference type="Pfam" id="PF01969">
    <property type="entry name" value="Ni_insertion"/>
    <property type="match status" value="1"/>
</dbReference>
<evidence type="ECO:0000256" key="1">
    <source>
        <dbReference type="ARBA" id="ARBA00022596"/>
    </source>
</evidence>
<evidence type="ECO:0000256" key="2">
    <source>
        <dbReference type="HAMAP-Rule" id="MF_01074"/>
    </source>
</evidence>
<evidence type="ECO:0000313" key="4">
    <source>
        <dbReference type="Proteomes" id="UP000002222"/>
    </source>
</evidence>
<dbReference type="PANTHER" id="PTHR36566">
    <property type="entry name" value="NICKEL INSERTION PROTEIN-RELATED"/>
    <property type="match status" value="1"/>
</dbReference>
<dbReference type="OrthoDB" id="9765625at2"/>
<sequence length="408" mass="45674">MSVLYYDCFSGISGDMHLGALLDLGVDETHLKTELSKLGLDEHFKLEVTSSSKMGICGTRVDVKLKEERHTPANTMWHTHAHHHEHHHEHRTYQSIEALIQTSDLSSSIKKRSIAMFWEIAVAEGKIHGKAPHEVGFHEVGAIDSIVDIVGAAICFEALHVKKIIASSIELGGGFVTCAHGTFPVPAPATLEILKGIPITLNRIHAEATTPTGAAIIKSNVESFEVSPCFNIEKIGYGIGHNDFSIPNVLRVCLINEETRHEEEIVLECNLDDMSPEILAYAQERLFEVGVKDVYTTAITTKKNRLGVKLSLLVTKAKEQEAMRILFEETSSIGLRRYKVDKIALERHMERLETPFGLIEVKCSFYQGKLLKYKAEYEQCKNAARSYHVPISKVYDSVSRIMEKRENV</sequence>
<organism evidence="3 4">
    <name type="scientific">Sulfurospirillum deleyianum (strain ATCC 51133 / DSM 6946 / 5175)</name>
    <dbReference type="NCBI Taxonomy" id="525898"/>
    <lineage>
        <taxon>Bacteria</taxon>
        <taxon>Pseudomonadati</taxon>
        <taxon>Campylobacterota</taxon>
        <taxon>Epsilonproteobacteria</taxon>
        <taxon>Campylobacterales</taxon>
        <taxon>Sulfurospirillaceae</taxon>
        <taxon>Sulfurospirillum</taxon>
    </lineage>
</organism>
<dbReference type="KEGG" id="sdl:Sdel_1278"/>
<evidence type="ECO:0000313" key="3">
    <source>
        <dbReference type="EMBL" id="ACZ12299.1"/>
    </source>
</evidence>
<keyword evidence="4" id="KW-1185">Reference proteome</keyword>
<dbReference type="HAMAP" id="MF_01074">
    <property type="entry name" value="LarC"/>
    <property type="match status" value="1"/>
</dbReference>
<dbReference type="Gene3D" id="3.30.70.1380">
    <property type="entry name" value="Transcriptional regulatory protein pf0864 domain like"/>
    <property type="match status" value="1"/>
</dbReference>
<dbReference type="Proteomes" id="UP000002222">
    <property type="component" value="Chromosome"/>
</dbReference>
<dbReference type="AlphaFoldDB" id="D1B2H9"/>
<dbReference type="NCBIfam" id="TIGR00299">
    <property type="entry name" value="nickel pincer cofactor biosynthesis protein LarC"/>
    <property type="match status" value="1"/>
</dbReference>
<dbReference type="HOGENOM" id="CLU_028523_2_1_7"/>
<reference evidence="3 4" key="2">
    <citation type="journal article" date="2010" name="Stand. Genomic Sci.">
        <title>Complete genome sequence of Sulfurospirillum deleyianum type strain (5175).</title>
        <authorList>
            <person name="Sikorski J."/>
            <person name="Lapidus A."/>
            <person name="Copeland A."/>
            <person name="Glavina Del Rio T."/>
            <person name="Nolan M."/>
            <person name="Lucas S."/>
            <person name="Chen F."/>
            <person name="Tice H."/>
            <person name="Cheng J.F."/>
            <person name="Saunders E."/>
            <person name="Bruce D."/>
            <person name="Goodwin L."/>
            <person name="Pitluck S."/>
            <person name="Ovchinnikova G."/>
            <person name="Pati A."/>
            <person name="Ivanova N."/>
            <person name="Mavromatis K."/>
            <person name="Chen A."/>
            <person name="Palaniappan K."/>
            <person name="Chain P."/>
            <person name="Land M."/>
            <person name="Hauser L."/>
            <person name="Chang Y.J."/>
            <person name="Jeffries C.D."/>
            <person name="Brettin T."/>
            <person name="Detter J.C."/>
            <person name="Han C."/>
            <person name="Rohde M."/>
            <person name="Lang E."/>
            <person name="Spring S."/>
            <person name="Goker M."/>
            <person name="Bristow J."/>
            <person name="Eisen J.A."/>
            <person name="Markowitz V."/>
            <person name="Hugenholtz P."/>
            <person name="Kyrpides N.C."/>
            <person name="Klenk H.P."/>
        </authorList>
    </citation>
    <scope>NUCLEOTIDE SEQUENCE [LARGE SCALE GENOMIC DNA]</scope>
    <source>
        <strain evidence="4">ATCC 51133 / DSM 6946 / 5175</strain>
    </source>
</reference>
<reference evidence="4" key="1">
    <citation type="submission" date="2009-11" db="EMBL/GenBank/DDBJ databases">
        <title>The complete genome of Sulfurospirillum deleyianum DSM 6946.</title>
        <authorList>
            <consortium name="US DOE Joint Genome Institute (JGI-PGF)"/>
            <person name="Lucas S."/>
            <person name="Copeland A."/>
            <person name="Lapidus A."/>
            <person name="Glavina del Rio T."/>
            <person name="Dalin E."/>
            <person name="Tice H."/>
            <person name="Bruce D."/>
            <person name="Goodwin L."/>
            <person name="Pitluck S."/>
            <person name="Kyrpides N."/>
            <person name="Mavromatis K."/>
            <person name="Ivanova N."/>
            <person name="Ovchinnikova G."/>
            <person name="Munk A.C."/>
            <person name="Lu M."/>
            <person name="Brettin T."/>
            <person name="Detter J.C."/>
            <person name="Han C."/>
            <person name="Tapia R."/>
            <person name="Larimer F."/>
            <person name="Land M."/>
            <person name="Hauser L."/>
            <person name="Markowitz V."/>
            <person name="Cheng J.F."/>
            <person name="Hugenholtz P."/>
            <person name="Woyke T."/>
            <person name="Wu D."/>
            <person name="Aumann P."/>
            <person name="Schneider S."/>
            <person name="Lang E."/>
            <person name="Spring S."/>
            <person name="Klenk H.P."/>
            <person name="Eisen J.A."/>
        </authorList>
    </citation>
    <scope>NUCLEOTIDE SEQUENCE [LARGE SCALE GENOMIC DNA]</scope>
    <source>
        <strain evidence="4">ATCC 51133 / DSM 6946 / 5175</strain>
    </source>
</reference>
<keyword evidence="1 2" id="KW-0533">Nickel</keyword>
<keyword evidence="2" id="KW-0456">Lyase</keyword>
<name>D1B2H9_SULD5</name>
<dbReference type="RefSeq" id="WP_012857050.1">
    <property type="nucleotide sequence ID" value="NC_013512.1"/>
</dbReference>
<dbReference type="STRING" id="525898.Sdel_1278"/>
<dbReference type="GO" id="GO:0016151">
    <property type="term" value="F:nickel cation binding"/>
    <property type="evidence" value="ECO:0007669"/>
    <property type="project" value="UniProtKB-UniRule"/>
</dbReference>
<comment type="similarity">
    <text evidence="2">Belongs to the LarC family.</text>
</comment>
<protein>
    <recommendedName>
        <fullName evidence="2">Putative nickel insertion protein</fullName>
    </recommendedName>
</protein>
<dbReference type="InterPro" id="IPR002822">
    <property type="entry name" value="Ni_insertion"/>
</dbReference>
<accession>D1B2H9</accession>
<dbReference type="eggNOG" id="COG1641">
    <property type="taxonomic scope" value="Bacteria"/>
</dbReference>
<dbReference type="Gene3D" id="3.10.20.300">
    <property type="entry name" value="mk0293 like domain"/>
    <property type="match status" value="1"/>
</dbReference>
<dbReference type="GO" id="GO:0016829">
    <property type="term" value="F:lyase activity"/>
    <property type="evidence" value="ECO:0007669"/>
    <property type="project" value="UniProtKB-UniRule"/>
</dbReference>